<dbReference type="Gene3D" id="2.60.120.580">
    <property type="entry name" value="Acetamidase/Formamidase-like domains"/>
    <property type="match status" value="1"/>
</dbReference>
<dbReference type="Gene3D" id="3.10.28.20">
    <property type="entry name" value="Acetamidase/Formamidase-like domains"/>
    <property type="match status" value="1"/>
</dbReference>
<accession>A0A4R2ID86</accession>
<dbReference type="PANTHER" id="PTHR31891">
    <property type="entry name" value="FORMAMIDASE C869.04-RELATED"/>
    <property type="match status" value="1"/>
</dbReference>
<dbReference type="Pfam" id="PF03069">
    <property type="entry name" value="FmdA_AmdA"/>
    <property type="match status" value="1"/>
</dbReference>
<proteinExistence type="predicted"/>
<dbReference type="SUPFAM" id="SSF141130">
    <property type="entry name" value="Acetamidase/Formamidase-like"/>
    <property type="match status" value="1"/>
</dbReference>
<dbReference type="GO" id="GO:0016811">
    <property type="term" value="F:hydrolase activity, acting on carbon-nitrogen (but not peptide) bonds, in linear amides"/>
    <property type="evidence" value="ECO:0007669"/>
    <property type="project" value="InterPro"/>
</dbReference>
<evidence type="ECO:0000313" key="2">
    <source>
        <dbReference type="Proteomes" id="UP000294862"/>
    </source>
</evidence>
<gene>
    <name evidence="1" type="ORF">EV148_102475</name>
</gene>
<keyword evidence="2" id="KW-1185">Reference proteome</keyword>
<sequence length="475" mass="51230">MSRAGGYTLARTLEPQRWDEVTRGATLHRFRASGGDPIKDIAMRIGVLLFLYLPALALAASPARERWLVTTDLWGNPSYALLEWGREGDALSGTFDGDPLAGERHGDTIRFHVTAGDGTAYAFDGERRGDAMRGMADWPDSNHPGRRVPHAFVARRIAERPPGPPRTVVFEPTTFSNEFSPHRAPVLTIWPGDSVRTRTIDSGGIDAHDVTRALYGNPQTGPFYVDGAAPGDTLVVHVVRLHPNRDYADSLDAIVGRALGARLAGDARGLGKPVRWLLDRERGTARPQAPGERLRHFEVPLRPMLGGLAVAPPFGFAPVSTGDTGRFGGNMDFNEIVEGTTVYLPVYQPGALLYLGDAHARQGDGETSQYALETSMDVEFRIDVVHGKAPSSPRVESATQIMVLGQAGSLEDAVRAATSGLVEWLHEGYGLDLSESAQVLGSAVEYRIANLAGRNVGVAAKLDKALLARIGRIVP</sequence>
<dbReference type="AlphaFoldDB" id="A0A4R2ID86"/>
<evidence type="ECO:0000313" key="1">
    <source>
        <dbReference type="EMBL" id="TCO42116.1"/>
    </source>
</evidence>
<comment type="caution">
    <text evidence="1">The sequence shown here is derived from an EMBL/GenBank/DDBJ whole genome shotgun (WGS) entry which is preliminary data.</text>
</comment>
<dbReference type="EMBL" id="SLWQ01000002">
    <property type="protein sequence ID" value="TCO42116.1"/>
    <property type="molecule type" value="Genomic_DNA"/>
</dbReference>
<reference evidence="1 2" key="1">
    <citation type="journal article" date="2015" name="Stand. Genomic Sci.">
        <title>Genomic Encyclopedia of Bacterial and Archaeal Type Strains, Phase III: the genomes of soil and plant-associated and newly described type strains.</title>
        <authorList>
            <person name="Whitman W.B."/>
            <person name="Woyke T."/>
            <person name="Klenk H.P."/>
            <person name="Zhou Y."/>
            <person name="Lilburn T.G."/>
            <person name="Beck B.J."/>
            <person name="De Vos P."/>
            <person name="Vandamme P."/>
            <person name="Eisen J.A."/>
            <person name="Garrity G."/>
            <person name="Hugenholtz P."/>
            <person name="Kyrpides N.C."/>
        </authorList>
    </citation>
    <scope>NUCLEOTIDE SEQUENCE [LARGE SCALE GENOMIC DNA]</scope>
    <source>
        <strain evidence="1 2">A3</strain>
    </source>
</reference>
<dbReference type="Proteomes" id="UP000294862">
    <property type="component" value="Unassembled WGS sequence"/>
</dbReference>
<organism evidence="1 2">
    <name type="scientific">Dokdonella fugitiva</name>
    <dbReference type="NCBI Taxonomy" id="328517"/>
    <lineage>
        <taxon>Bacteria</taxon>
        <taxon>Pseudomonadati</taxon>
        <taxon>Pseudomonadota</taxon>
        <taxon>Gammaproteobacteria</taxon>
        <taxon>Lysobacterales</taxon>
        <taxon>Rhodanobacteraceae</taxon>
        <taxon>Dokdonella</taxon>
    </lineage>
</organism>
<dbReference type="InterPro" id="IPR004304">
    <property type="entry name" value="FmdA_AmdA"/>
</dbReference>
<dbReference type="RefSeq" id="WP_199222724.1">
    <property type="nucleotide sequence ID" value="NZ_JACGXM010000011.1"/>
</dbReference>
<protein>
    <submittedName>
        <fullName evidence="1">Acetamidase/formamidase</fullName>
    </submittedName>
</protein>
<dbReference type="PANTHER" id="PTHR31891:SF1">
    <property type="entry name" value="FORMAMIDASE C869.04-RELATED"/>
    <property type="match status" value="1"/>
</dbReference>
<name>A0A4R2ID86_9GAMM</name>